<comment type="caution">
    <text evidence="5">The sequence shown here is derived from an EMBL/GenBank/DDBJ whole genome shotgun (WGS) entry which is preliminary data.</text>
</comment>
<feature type="domain" description="Lipid II isoglutaminyl synthase (glutamine-hydrolyzing) subunit MurT C-terminal" evidence="4">
    <location>
        <begin position="318"/>
        <end position="423"/>
    </location>
</feature>
<dbReference type="GO" id="GO:0009252">
    <property type="term" value="P:peptidoglycan biosynthetic process"/>
    <property type="evidence" value="ECO:0007669"/>
    <property type="project" value="UniProtKB-UniRule"/>
</dbReference>
<keyword evidence="1" id="KW-0547">Nucleotide-binding</keyword>
<keyword evidence="1" id="KW-0961">Cell wall biogenesis/degradation</keyword>
<comment type="similarity">
    <text evidence="1">Belongs to the MurCDEF family. MurT subfamily.</text>
</comment>
<comment type="pathway">
    <text evidence="1">Cell wall biogenesis; peptidoglycan biosynthesis.</text>
</comment>
<dbReference type="RefSeq" id="WP_123824044.1">
    <property type="nucleotide sequence ID" value="NZ_RKMF01000002.1"/>
</dbReference>
<dbReference type="PANTHER" id="PTHR23135">
    <property type="entry name" value="MUR LIGASE FAMILY MEMBER"/>
    <property type="match status" value="1"/>
</dbReference>
<dbReference type="SUPFAM" id="SSF53623">
    <property type="entry name" value="MurD-like peptide ligases, catalytic domain"/>
    <property type="match status" value="1"/>
</dbReference>
<name>A0A3N3ZSU0_9MICC</name>
<keyword evidence="1" id="KW-0479">Metal-binding</keyword>
<comment type="catalytic activity">
    <reaction evidence="1">
        <text>beta-D-GlcNAc-(1-&gt;4)-Mur2Ac(oyl-L-Ala-gamma-D-O-P-Glu-L-Lys-D-Ala-D-Ala)-di-trans,octa-cis-undecaprenyl diphosphate + NH4(+) = beta-D-GlcNAc-(1-&gt;4)-Mur2Ac(oyl-L-Ala-D-isoglutaminyl-L-Lys-D-Ala-D-Ala)-di-trans,octa-cis-undecaprenyl diphosphate + phosphate + H(+)</text>
        <dbReference type="Rhea" id="RHEA:57932"/>
        <dbReference type="ChEBI" id="CHEBI:15378"/>
        <dbReference type="ChEBI" id="CHEBI:28938"/>
        <dbReference type="ChEBI" id="CHEBI:43474"/>
        <dbReference type="ChEBI" id="CHEBI:62233"/>
        <dbReference type="ChEBI" id="CHEBI:143132"/>
    </reaction>
</comment>
<dbReference type="GO" id="GO:0071555">
    <property type="term" value="P:cell wall organization"/>
    <property type="evidence" value="ECO:0007669"/>
    <property type="project" value="UniProtKB-KW"/>
</dbReference>
<dbReference type="InterPro" id="IPR013221">
    <property type="entry name" value="Mur_ligase_cen"/>
</dbReference>
<dbReference type="EMBL" id="RKMF01000002">
    <property type="protein sequence ID" value="ROZ64695.1"/>
    <property type="molecule type" value="Genomic_DNA"/>
</dbReference>
<dbReference type="PANTHER" id="PTHR23135:SF7">
    <property type="entry name" value="LIPID II ISOGLUTAMINYL SYNTHASE (GLUTAMINE-HYDROLYZING) SUBUNIT MURT"/>
    <property type="match status" value="1"/>
</dbReference>
<evidence type="ECO:0000256" key="1">
    <source>
        <dbReference type="HAMAP-Rule" id="MF_02214"/>
    </source>
</evidence>
<evidence type="ECO:0000313" key="6">
    <source>
        <dbReference type="Proteomes" id="UP000270616"/>
    </source>
</evidence>
<comment type="function">
    <text evidence="1">The lipid II isoglutaminyl synthase complex catalyzes the formation of alpha-D-isoglutamine in the cell wall lipid II stem peptide. The MurT subunit catalyzes the ATP-dependent amidation of D-glutamate residue of lipid II, converting it to an isoglutamine residue.</text>
</comment>
<evidence type="ECO:0000256" key="2">
    <source>
        <dbReference type="SAM" id="MobiDB-lite"/>
    </source>
</evidence>
<keyword evidence="6" id="KW-1185">Reference proteome</keyword>
<feature type="region of interest" description="Disordered" evidence="2">
    <location>
        <begin position="202"/>
        <end position="224"/>
    </location>
</feature>
<dbReference type="Proteomes" id="UP000270616">
    <property type="component" value="Unassembled WGS sequence"/>
</dbReference>
<dbReference type="GO" id="GO:0140282">
    <property type="term" value="F:carbon-nitrogen ligase activity on lipid II"/>
    <property type="evidence" value="ECO:0007669"/>
    <property type="project" value="UniProtKB-UniRule"/>
</dbReference>
<feature type="domain" description="Mur ligase central" evidence="3">
    <location>
        <begin position="56"/>
        <end position="269"/>
    </location>
</feature>
<accession>A0A3N3ZSU0</accession>
<dbReference type="InterPro" id="IPR013564">
    <property type="entry name" value="MurT_C"/>
</dbReference>
<comment type="catalytic activity">
    <reaction evidence="1">
        <text>beta-D-GlcNAc-(1-&gt;4)-Mur2Ac(oyl-L-Ala-gamma-D-Glu-L-Lys-D-Ala-D-Ala)-di-trans,octa-cis-undecaprenyl diphosphate + L-glutamine + ATP + H2O = beta-D-GlcNAc-(1-&gt;4)-Mur2Ac(oyl-L-Ala-D-isoglutaminyl-L-Lys-D-Ala-D-Ala)-di-trans,octa-cis-undecaprenyl diphosphate + L-glutamate + ADP + phosphate + H(+)</text>
        <dbReference type="Rhea" id="RHEA:57928"/>
        <dbReference type="ChEBI" id="CHEBI:15377"/>
        <dbReference type="ChEBI" id="CHEBI:15378"/>
        <dbReference type="ChEBI" id="CHEBI:29985"/>
        <dbReference type="ChEBI" id="CHEBI:30616"/>
        <dbReference type="ChEBI" id="CHEBI:43474"/>
        <dbReference type="ChEBI" id="CHEBI:58359"/>
        <dbReference type="ChEBI" id="CHEBI:60033"/>
        <dbReference type="ChEBI" id="CHEBI:62233"/>
        <dbReference type="ChEBI" id="CHEBI:456216"/>
        <dbReference type="EC" id="6.3.5.13"/>
    </reaction>
</comment>
<reference evidence="5 6" key="1">
    <citation type="submission" date="2018-10" db="EMBL/GenBank/DDBJ databases">
        <title>Kocuria sp. M5W7-7, whole genome shotgun sequence.</title>
        <authorList>
            <person name="Tuo L."/>
        </authorList>
    </citation>
    <scope>NUCLEOTIDE SEQUENCE [LARGE SCALE GENOMIC DNA]</scope>
    <source>
        <strain evidence="5 6">M5W7-7</strain>
    </source>
</reference>
<proteinExistence type="inferred from homology"/>
<evidence type="ECO:0000313" key="5">
    <source>
        <dbReference type="EMBL" id="ROZ64695.1"/>
    </source>
</evidence>
<comment type="subunit">
    <text evidence="1">Forms a heterodimer with GatD.</text>
</comment>
<dbReference type="Gene3D" id="3.40.1190.10">
    <property type="entry name" value="Mur-like, catalytic domain"/>
    <property type="match status" value="1"/>
</dbReference>
<dbReference type="GO" id="GO:0046872">
    <property type="term" value="F:metal ion binding"/>
    <property type="evidence" value="ECO:0007669"/>
    <property type="project" value="UniProtKB-KW"/>
</dbReference>
<evidence type="ECO:0000259" key="4">
    <source>
        <dbReference type="Pfam" id="PF08353"/>
    </source>
</evidence>
<sequence>MERMSRPLVRLLGQGVRAATKLRGGGSAFPGLVMEKLHPGFVSEQLARLPHGVVVVSGTNGKTTTTKMAVQLLESQGLKVFTNRTGSNFVRGVAAALLQEISLTGRFDADIAVLELDEAHAVHFVKEVQPRFALLLNVMRDQLDRFGEIDTTRRMLSKVAAATTEAVILNREDPRIASLAEDVRPGTEVLWYGLSPQLRPMFPSDDDMRGADGPAAPTPEGGSAPEAVVELTDFKATDVDFLVRGKPEKAKVHLYGVYNVYNAAAALALSMTVTDDGRDAPAAQAGIPSLLGELSAVTPAFGRGETITVDGAPLQLLLVKNPAGFRLSLASARPEAYATMIAINDEYADGRDVSWLWDVEFESLRSGGVDLVTGTRAWDMALRLDYDQVPVRDVEPELTEALRKFIASAEGRPMRVFCTYTAMLALRRALRSVAVVPEI</sequence>
<keyword evidence="1" id="KW-0133">Cell shape</keyword>
<dbReference type="InterPro" id="IPR043703">
    <property type="entry name" value="Lipid_II_synth_MurT"/>
</dbReference>
<dbReference type="EC" id="6.3.5.13" evidence="1"/>
<dbReference type="UniPathway" id="UPA00219"/>
<organism evidence="5 6">
    <name type="scientific">Kocuria soli</name>
    <dbReference type="NCBI Taxonomy" id="2485125"/>
    <lineage>
        <taxon>Bacteria</taxon>
        <taxon>Bacillati</taxon>
        <taxon>Actinomycetota</taxon>
        <taxon>Actinomycetes</taxon>
        <taxon>Micrococcales</taxon>
        <taxon>Micrococcaceae</taxon>
        <taxon>Kocuria</taxon>
    </lineage>
</organism>
<evidence type="ECO:0000259" key="3">
    <source>
        <dbReference type="Pfam" id="PF08245"/>
    </source>
</evidence>
<dbReference type="HAMAP" id="MF_02214">
    <property type="entry name" value="Lipid_II_synth_MurT"/>
    <property type="match status" value="1"/>
</dbReference>
<dbReference type="OrthoDB" id="9803907at2"/>
<dbReference type="Pfam" id="PF08245">
    <property type="entry name" value="Mur_ligase_M"/>
    <property type="match status" value="1"/>
</dbReference>
<keyword evidence="1" id="KW-0573">Peptidoglycan synthesis</keyword>
<dbReference type="GO" id="GO:0016881">
    <property type="term" value="F:acid-amino acid ligase activity"/>
    <property type="evidence" value="ECO:0007669"/>
    <property type="project" value="InterPro"/>
</dbReference>
<gene>
    <name evidence="1" type="primary">murT</name>
    <name evidence="5" type="ORF">EDL96_02320</name>
</gene>
<keyword evidence="1 5" id="KW-0436">Ligase</keyword>
<dbReference type="GO" id="GO:0008360">
    <property type="term" value="P:regulation of cell shape"/>
    <property type="evidence" value="ECO:0007669"/>
    <property type="project" value="UniProtKB-KW"/>
</dbReference>
<dbReference type="Pfam" id="PF08353">
    <property type="entry name" value="MurT_C"/>
    <property type="match status" value="1"/>
</dbReference>
<dbReference type="AlphaFoldDB" id="A0A3N3ZSU0"/>
<dbReference type="GO" id="GO:0005524">
    <property type="term" value="F:ATP binding"/>
    <property type="evidence" value="ECO:0007669"/>
    <property type="project" value="UniProtKB-UniRule"/>
</dbReference>
<keyword evidence="1" id="KW-0067">ATP-binding</keyword>
<comment type="caution">
    <text evidence="1">Lacks conserved residue(s) required for the propagation of feature annotation.</text>
</comment>
<dbReference type="InterPro" id="IPR036565">
    <property type="entry name" value="Mur-like_cat_sf"/>
</dbReference>
<protein>
    <recommendedName>
        <fullName evidence="1">Lipid II isoglutaminyl synthase (glutamine-hydrolyzing) subunit MurT</fullName>
        <ecNumber evidence="1">6.3.5.13</ecNumber>
    </recommendedName>
</protein>
<comment type="catalytic activity">
    <reaction evidence="1">
        <text>beta-D-GlcNAc-(1-&gt;4)-Mur2Ac(oyl-L-Ala-gamma-D-Glu-L-Lys-D-Ala-D-Ala)-di-trans,octa-cis-undecaprenyl diphosphate + ATP = beta-D-GlcNAc-(1-&gt;4)-Mur2Ac(oyl-L-Ala-gamma-D-O-P-Glu-L-Lys-D-Ala-D-Ala)-di-trans,octa-cis-undecaprenyl diphosphate + ADP</text>
        <dbReference type="Rhea" id="RHEA:59488"/>
        <dbReference type="ChEBI" id="CHEBI:30616"/>
        <dbReference type="ChEBI" id="CHEBI:60033"/>
        <dbReference type="ChEBI" id="CHEBI:143132"/>
        <dbReference type="ChEBI" id="CHEBI:456216"/>
    </reaction>
</comment>
<feature type="active site" evidence="1">
    <location>
        <position position="352"/>
    </location>
</feature>